<evidence type="ECO:0000313" key="2">
    <source>
        <dbReference type="Proteomes" id="UP000239241"/>
    </source>
</evidence>
<dbReference type="AlphaFoldDB" id="A0A2S5VLU3"/>
<comment type="caution">
    <text evidence="1">The sequence shown here is derived from an EMBL/GenBank/DDBJ whole genome shotgun (WGS) entry which is preliminary data.</text>
</comment>
<name>A0A2S5VLU3_9MICO</name>
<dbReference type="InterPro" id="IPR046485">
    <property type="entry name" value="DUF6578"/>
</dbReference>
<accession>A0A2S5VLU3</accession>
<dbReference type="EMBL" id="PSXY01000039">
    <property type="protein sequence ID" value="PPF63901.1"/>
    <property type="molecule type" value="Genomic_DNA"/>
</dbReference>
<sequence length="168" mass="18195">MLIWLTDWQVAEDHLFVERDGVVDWTVYPADLDWMARLMGDRQTGIAWQLDAYGDAVVQPSRRVRGQVAEIRSVRCRQLSSDEGMVPEPGGAVMHPVRDTSGSWLRHGGTAAAAEAPPPAGDADGRVVVWGSYSSISSQDAADALYGYIVTIADDTDVAPPHGASTSW</sequence>
<dbReference type="Pfam" id="PF20218">
    <property type="entry name" value="DUF6578"/>
    <property type="match status" value="1"/>
</dbReference>
<organism evidence="1 2">
    <name type="scientific">Clavibacter michiganensis</name>
    <dbReference type="NCBI Taxonomy" id="28447"/>
    <lineage>
        <taxon>Bacteria</taxon>
        <taxon>Bacillati</taxon>
        <taxon>Actinomycetota</taxon>
        <taxon>Actinomycetes</taxon>
        <taxon>Micrococcales</taxon>
        <taxon>Microbacteriaceae</taxon>
        <taxon>Clavibacter</taxon>
    </lineage>
</organism>
<reference evidence="1 2" key="1">
    <citation type="submission" date="2018-02" db="EMBL/GenBank/DDBJ databases">
        <title>Bacteriophage NCPPB3778 and a type I-E CRISPR drive the evolution of the US Biological Select Agent, Rathayibacter toxicus.</title>
        <authorList>
            <person name="Davis E.W.II."/>
            <person name="Tabima J.F."/>
            <person name="Weisberg A.J."/>
            <person name="Lopes L.D."/>
            <person name="Wiseman M.S."/>
            <person name="Wiseman M.S."/>
            <person name="Pupko T."/>
            <person name="Belcher M.S."/>
            <person name="Sechler A.J."/>
            <person name="Tancos M.A."/>
            <person name="Schroeder B.K."/>
            <person name="Murray T.D."/>
            <person name="Luster D.G."/>
            <person name="Schneider W.L."/>
            <person name="Rogers E."/>
            <person name="Andreote F.D."/>
            <person name="Grunwald N.J."/>
            <person name="Putnam M.L."/>
            <person name="Chang J.H."/>
        </authorList>
    </citation>
    <scope>NUCLEOTIDE SEQUENCE [LARGE SCALE GENOMIC DNA]</scope>
    <source>
        <strain evidence="1 2">AY1B3</strain>
    </source>
</reference>
<gene>
    <name evidence="1" type="ORF">C5E16_14915</name>
</gene>
<evidence type="ECO:0000313" key="1">
    <source>
        <dbReference type="EMBL" id="PPF63901.1"/>
    </source>
</evidence>
<protein>
    <submittedName>
        <fullName evidence="1">Uncharacterized protein</fullName>
    </submittedName>
</protein>
<dbReference type="RefSeq" id="WP_104291302.1">
    <property type="nucleotide sequence ID" value="NZ_PSXY01000039.1"/>
</dbReference>
<proteinExistence type="predicted"/>
<dbReference type="Proteomes" id="UP000239241">
    <property type="component" value="Unassembled WGS sequence"/>
</dbReference>